<name>A0ABD3Q729_9STRA</name>
<evidence type="ECO:0008006" key="5">
    <source>
        <dbReference type="Google" id="ProtNLM"/>
    </source>
</evidence>
<feature type="compositionally biased region" description="Low complexity" evidence="2">
    <location>
        <begin position="757"/>
        <end position="768"/>
    </location>
</feature>
<feature type="compositionally biased region" description="Low complexity" evidence="2">
    <location>
        <begin position="1133"/>
        <end position="1155"/>
    </location>
</feature>
<feature type="compositionally biased region" description="Basic and acidic residues" evidence="2">
    <location>
        <begin position="114"/>
        <end position="133"/>
    </location>
</feature>
<feature type="region of interest" description="Disordered" evidence="2">
    <location>
        <begin position="1093"/>
        <end position="1112"/>
    </location>
</feature>
<feature type="region of interest" description="Disordered" evidence="2">
    <location>
        <begin position="949"/>
        <end position="974"/>
    </location>
</feature>
<feature type="region of interest" description="Disordered" evidence="2">
    <location>
        <begin position="1133"/>
        <end position="1178"/>
    </location>
</feature>
<feature type="compositionally biased region" description="Low complexity" evidence="2">
    <location>
        <begin position="811"/>
        <end position="822"/>
    </location>
</feature>
<comment type="caution">
    <text evidence="3">The sequence shown here is derived from an EMBL/GenBank/DDBJ whole genome shotgun (WGS) entry which is preliminary data.</text>
</comment>
<feature type="region of interest" description="Disordered" evidence="2">
    <location>
        <begin position="543"/>
        <end position="843"/>
    </location>
</feature>
<feature type="compositionally biased region" description="Polar residues" evidence="2">
    <location>
        <begin position="1165"/>
        <end position="1178"/>
    </location>
</feature>
<evidence type="ECO:0000313" key="3">
    <source>
        <dbReference type="EMBL" id="KAL3796053.1"/>
    </source>
</evidence>
<gene>
    <name evidence="3" type="ORF">ACHAW5_007836</name>
</gene>
<accession>A0ABD3Q729</accession>
<protein>
    <recommendedName>
        <fullName evidence="5">Spc7 kinetochore protein domain-containing protein</fullName>
    </recommendedName>
</protein>
<feature type="compositionally biased region" description="Acidic residues" evidence="2">
    <location>
        <begin position="394"/>
        <end position="407"/>
    </location>
</feature>
<organism evidence="3 4">
    <name type="scientific">Stephanodiscus triporus</name>
    <dbReference type="NCBI Taxonomy" id="2934178"/>
    <lineage>
        <taxon>Eukaryota</taxon>
        <taxon>Sar</taxon>
        <taxon>Stramenopiles</taxon>
        <taxon>Ochrophyta</taxon>
        <taxon>Bacillariophyta</taxon>
        <taxon>Coscinodiscophyceae</taxon>
        <taxon>Thalassiosirophycidae</taxon>
        <taxon>Stephanodiscales</taxon>
        <taxon>Stephanodiscaceae</taxon>
        <taxon>Stephanodiscus</taxon>
    </lineage>
</organism>
<feature type="compositionally biased region" description="Basic residues" evidence="2">
    <location>
        <begin position="91"/>
        <end position="100"/>
    </location>
</feature>
<dbReference type="Proteomes" id="UP001530315">
    <property type="component" value="Unassembled WGS sequence"/>
</dbReference>
<feature type="region of interest" description="Disordered" evidence="2">
    <location>
        <begin position="291"/>
        <end position="409"/>
    </location>
</feature>
<feature type="region of interest" description="Disordered" evidence="2">
    <location>
        <begin position="1"/>
        <end position="71"/>
    </location>
</feature>
<sequence length="1823" mass="196914">MPSTTNSKPSGRRNAHPAGEGVENARDANSSNNSVPPPSSVKVSAARSSIGGRTPTPSSGHRRRMRERFADVASGREDVVMNYHFDGTPFSHRKKGKKRKSGNETTARTTTTIRADEAKERRGDDGHRGRDDVYSSSSSAEAEIEEDTANLGWDATAEILRISAAAASTNANDASVLSLGSRSSVASSAAASDDDVLDVMNCTTMSDTHELSTSNFIHNAKMRNLLAERSRALYGTGDNVDRKTNGDGKRGGEERQMRMQQLPSGVDEDVEATLTLPDLTLNLLGEIALSGVDQPGQQPSSPSPSPSQSRRLQQRPTDDVGPEDDGTFLEFTSSHRRTPRKGGRGDETTTMNLTRLIEESSRMMAEGSTLEEERGGHAKSLVSRGDIDCRLGQGEDDGDEEEEEEEGSSYVYSGKLRDVQETDSSHDVTKVLCVGNSSFVESTASLDDLNNVLDDTNEDPAEAEYDKEVITTAVGHLQTSASTSTPSASRPADDKENRSASGGLCPSPSFLSGKKQRGTSGVAMLRKSLGGDVSEIHKLTASLRKEKKKNMSRMSLPSLAMAREHSHHQKTAADRPSPGVMDDADSANVHPSAPLRKTPPSSPSQEKSSPPPRAGAGTSPSKKAGAGSPPPPEVLDSPAGNTRRKASVKSPSKTLPTASIDSPGRNARGAAAVGRLSSRNGPAAATAAVDSPARNTRGAVKAKSPSLPPVSPSRKTIRAAAAAAKKPPASLSPAGADSPARNTRGANNRKGTSPEHSSAADSSSPARSLFTSPSDIGTFKEIGSEQNYNVVQEPMSERKRGPFFGRKRSSIGKSAASASAIGNDESVTSRKRMSTSPESFERSSTLMLEVEYPFLSLSPNANDSAPPNESYGDSQLTASVKGTQTLAFDDLMQGLENEVTNPSEKDIWEEEQELAFNSKHSRKKRRETADTADLMGVLSDVLQDDTSPTASAAMEKGNKYPHTPSAASGMVPKTPKSILSSAKMRGTRLRKNVEFGSPEVAEYNINSPSVSMTQIHPESIRERWAIPENQGEDERTAELEGDLDLERLIARGNDTSIIMEPIAEQTTELEGDLERLVARGNDTSVLMDTIDELSGSEDVSGRSGDGMSFVGEEGTEDLETNILHLVENSGENSAFSLPSISSVSSASSRRAGESSNDISRHDSTQDTSMAEPTQTLPLESTFASLVDGRWDNNAREETQTMALEGTLASLLGSRENREDTQTMHLEGTLASLLEKRPSRRTDLDISLASLSSTSTPPMCNDGLNRTNLEGEDGNQDTLLEKRNDHSMSVEDDKVSELGKFIASHDLHNGAGIRHIPREDDTISELGMNTASHTLRHEKELLIGFSQKVVDTPPEPVDLKLEEVVVLGDFDWERTVESQSDIFLKALGMVSPDTFASVKDEVEKVFASVCDEIEAQLLEDIDDDFHFREIIENNQDLMRSLQQKLRAEAIGDGDQAVKGQAMLLLQEQNKVQLAELSRWLTEAAAVYNNELLDNVVPALQAAKADIIKKSSSIDQSREKIALPMLIQSARRATKMNFERTKAEVSSCEDEVSELEAHVEEAIRQLKSLQSMQGCIQKVAKSNEKSEALRMNEKDLRTAADSSYYKFFSIERLHNWVLTGSSDTSISLLFWGPSAETSIQMSFSISASCAVSLNAEVGGLPRSANNFLSVACGKQTRFHPAVSGFLKSKMDLLCKDMKTSRIQKPCNISSMIHFAELRVARIEGVAKELDAILGQCKSSFLQPSDSVKDGYDFTAHLSTASRKTDRLHMILTIPDCYPFAPIGLHLHSSASSFDTELMTRKLKKAMQPGFGALTRAVDAVQSMLK</sequence>
<feature type="region of interest" description="Disordered" evidence="2">
    <location>
        <begin position="1250"/>
        <end position="1276"/>
    </location>
</feature>
<feature type="compositionally biased region" description="Polar residues" evidence="2">
    <location>
        <begin position="649"/>
        <end position="660"/>
    </location>
</feature>
<feature type="compositionally biased region" description="Low complexity" evidence="2">
    <location>
        <begin position="479"/>
        <end position="490"/>
    </location>
</feature>
<keyword evidence="4" id="KW-1185">Reference proteome</keyword>
<feature type="compositionally biased region" description="Polar residues" evidence="2">
    <location>
        <begin position="740"/>
        <end position="756"/>
    </location>
</feature>
<feature type="coiled-coil region" evidence="1">
    <location>
        <begin position="1536"/>
        <end position="1570"/>
    </location>
</feature>
<proteinExistence type="predicted"/>
<feature type="region of interest" description="Disordered" evidence="2">
    <location>
        <begin position="85"/>
        <end position="147"/>
    </location>
</feature>
<feature type="compositionally biased region" description="Low complexity" evidence="2">
    <location>
        <begin position="294"/>
        <end position="315"/>
    </location>
</feature>
<feature type="region of interest" description="Disordered" evidence="2">
    <location>
        <begin position="236"/>
        <end position="265"/>
    </location>
</feature>
<feature type="region of interest" description="Disordered" evidence="2">
    <location>
        <begin position="476"/>
        <end position="521"/>
    </location>
</feature>
<feature type="compositionally biased region" description="Low complexity" evidence="2">
    <location>
        <begin position="664"/>
        <end position="675"/>
    </location>
</feature>
<feature type="compositionally biased region" description="Basic and acidic residues" evidence="2">
    <location>
        <begin position="239"/>
        <end position="257"/>
    </location>
</feature>
<feature type="compositionally biased region" description="Low complexity" evidence="2">
    <location>
        <begin position="28"/>
        <end position="49"/>
    </location>
</feature>
<evidence type="ECO:0000256" key="2">
    <source>
        <dbReference type="SAM" id="MobiDB-lite"/>
    </source>
</evidence>
<keyword evidence="1" id="KW-0175">Coiled coil</keyword>
<reference evidence="3 4" key="1">
    <citation type="submission" date="2024-10" db="EMBL/GenBank/DDBJ databases">
        <title>Updated reference genomes for cyclostephanoid diatoms.</title>
        <authorList>
            <person name="Roberts W.R."/>
            <person name="Alverson A.J."/>
        </authorList>
    </citation>
    <scope>NUCLEOTIDE SEQUENCE [LARGE SCALE GENOMIC DNA]</scope>
    <source>
        <strain evidence="3 4">AJA276-08</strain>
    </source>
</reference>
<evidence type="ECO:0000256" key="1">
    <source>
        <dbReference type="SAM" id="Coils"/>
    </source>
</evidence>
<feature type="compositionally biased region" description="Low complexity" evidence="2">
    <location>
        <begin position="719"/>
        <end position="736"/>
    </location>
</feature>
<dbReference type="EMBL" id="JALLAZ020000400">
    <property type="protein sequence ID" value="KAL3796053.1"/>
    <property type="molecule type" value="Genomic_DNA"/>
</dbReference>
<feature type="compositionally biased region" description="Polar residues" evidence="2">
    <location>
        <begin position="834"/>
        <end position="843"/>
    </location>
</feature>
<evidence type="ECO:0000313" key="4">
    <source>
        <dbReference type="Proteomes" id="UP001530315"/>
    </source>
</evidence>